<feature type="transmembrane region" description="Helical" evidence="1">
    <location>
        <begin position="201"/>
        <end position="222"/>
    </location>
</feature>
<keyword evidence="1" id="KW-0472">Membrane</keyword>
<name>F9ENG4_9FUSO</name>
<feature type="transmembrane region" description="Helical" evidence="1">
    <location>
        <begin position="80"/>
        <end position="99"/>
    </location>
</feature>
<dbReference type="EMBL" id="AFQD01000242">
    <property type="protein sequence ID" value="EGQ79502.1"/>
    <property type="molecule type" value="Genomic_DNA"/>
</dbReference>
<feature type="transmembrane region" description="Helical" evidence="1">
    <location>
        <begin position="141"/>
        <end position="158"/>
    </location>
</feature>
<organism evidence="2 3">
    <name type="scientific">Fusobacterium animalis ATCC 51191</name>
    <dbReference type="NCBI Taxonomy" id="997347"/>
    <lineage>
        <taxon>Bacteria</taxon>
        <taxon>Fusobacteriati</taxon>
        <taxon>Fusobacteriota</taxon>
        <taxon>Fusobacteriia</taxon>
        <taxon>Fusobacteriales</taxon>
        <taxon>Fusobacteriaceae</taxon>
        <taxon>Fusobacterium</taxon>
    </lineage>
</organism>
<reference evidence="2 3" key="1">
    <citation type="submission" date="2011-05" db="EMBL/GenBank/DDBJ databases">
        <authorList>
            <person name="Muzny D."/>
            <person name="Qin X."/>
            <person name="Deng J."/>
            <person name="Jiang H."/>
            <person name="Liu Y."/>
            <person name="Qu J."/>
            <person name="Song X.-Z."/>
            <person name="Zhang L."/>
            <person name="Thornton R."/>
            <person name="Coyle M."/>
            <person name="Francisco L."/>
            <person name="Jackson L."/>
            <person name="Javaid M."/>
            <person name="Korchina V."/>
            <person name="Kovar C."/>
            <person name="Mata R."/>
            <person name="Mathew T."/>
            <person name="Ngo R."/>
            <person name="Nguyen L."/>
            <person name="Nguyen N."/>
            <person name="Okwuonu G."/>
            <person name="Ongeri F."/>
            <person name="Pham C."/>
            <person name="Simmons D."/>
            <person name="Wilczek-Boney K."/>
            <person name="Hale W."/>
            <person name="Jakkamsetti A."/>
            <person name="Pham P."/>
            <person name="Ruth R."/>
            <person name="San Lucas F."/>
            <person name="Warren J."/>
            <person name="Zhang J."/>
            <person name="Zhao Z."/>
            <person name="Zhou C."/>
            <person name="Zhu D."/>
            <person name="Lee S."/>
            <person name="Bess C."/>
            <person name="Blankenburg K."/>
            <person name="Forbes L."/>
            <person name="Fu Q."/>
            <person name="Gubbala S."/>
            <person name="Hirani K."/>
            <person name="Jayaseelan J.C."/>
            <person name="Lara F."/>
            <person name="Munidasa M."/>
            <person name="Palculict T."/>
            <person name="Patil S."/>
            <person name="Pu L.-L."/>
            <person name="Saada N."/>
            <person name="Tang L."/>
            <person name="Weissenberger G."/>
            <person name="Zhu Y."/>
            <person name="Hemphill L."/>
            <person name="Shang Y."/>
            <person name="Youmans B."/>
            <person name="Ayvaz T."/>
            <person name="Ross M."/>
            <person name="Santibanez J."/>
            <person name="Aqrawi P."/>
            <person name="Gross S."/>
            <person name="Joshi V."/>
            <person name="Fowler G."/>
            <person name="Nazareth L."/>
            <person name="Reid J."/>
            <person name="Worley K."/>
            <person name="Petrosino J."/>
            <person name="Highlander S."/>
            <person name="Gibbs R."/>
        </authorList>
    </citation>
    <scope>NUCLEOTIDE SEQUENCE [LARGE SCALE GENOMIC DNA]</scope>
    <source>
        <strain evidence="2 3">ATCC 51191</strain>
    </source>
</reference>
<dbReference type="GO" id="GO:0004497">
    <property type="term" value="F:monooxygenase activity"/>
    <property type="evidence" value="ECO:0007669"/>
    <property type="project" value="UniProtKB-KW"/>
</dbReference>
<dbReference type="Proteomes" id="UP000005392">
    <property type="component" value="Unassembled WGS sequence"/>
</dbReference>
<proteinExistence type="predicted"/>
<accession>F9ENG4</accession>
<dbReference type="AlphaFoldDB" id="F9ENG4"/>
<keyword evidence="1" id="KW-1133">Transmembrane helix</keyword>
<feature type="transmembrane region" description="Helical" evidence="1">
    <location>
        <begin position="242"/>
        <end position="265"/>
    </location>
</feature>
<sequence>MSKTSLAKGLPHLSTIALLLLALQEFPVYFILPGLLRSETLRRLDLFRKGELKAVAAEEEITKKRLIPAIPEKYMDTSTYLALLGFVGMLAILASMLSGKIFHSFGVDFKISPTIFALFFGIIAGEIGLLERKSLQKANCFGFFVVASVVGVMGGLVNSSMEEILALIIPLVVLIFLGIIGMAIGGIIIGKMLKITWQMSFAIALNCLIGFPVNFLLTNEAINVLAKTEEEKDFLSNTMVPTMLVGGFTTVTLGSVVFAGILANFL</sequence>
<evidence type="ECO:0000313" key="2">
    <source>
        <dbReference type="EMBL" id="EGQ79502.1"/>
    </source>
</evidence>
<keyword evidence="2" id="KW-0560">Oxidoreductase</keyword>
<evidence type="ECO:0000256" key="1">
    <source>
        <dbReference type="SAM" id="Phobius"/>
    </source>
</evidence>
<evidence type="ECO:0000313" key="3">
    <source>
        <dbReference type="Proteomes" id="UP000005392"/>
    </source>
</evidence>
<protein>
    <submittedName>
        <fullName evidence="2">Brp/Blh family beta-carotene 15,15'-monooxygenase</fullName>
        <ecNumber evidence="2">1.14.99.36</ecNumber>
    </submittedName>
</protein>
<keyword evidence="2" id="KW-0503">Monooxygenase</keyword>
<keyword evidence="1" id="KW-0812">Transmembrane</keyword>
<dbReference type="EC" id="1.14.99.36" evidence="2"/>
<keyword evidence="3" id="KW-1185">Reference proteome</keyword>
<dbReference type="PATRIC" id="fig|997347.4.peg.1372"/>
<gene>
    <name evidence="2" type="ORF">HMPREF9094_1469</name>
</gene>
<dbReference type="STRING" id="76859.RN98_01135"/>
<dbReference type="HOGENOM" id="CLU_056517_0_0_0"/>
<comment type="caution">
    <text evidence="2">The sequence shown here is derived from an EMBL/GenBank/DDBJ whole genome shotgun (WGS) entry which is preliminary data.</text>
</comment>
<feature type="transmembrane region" description="Helical" evidence="1">
    <location>
        <begin position="164"/>
        <end position="189"/>
    </location>
</feature>
<feature type="transmembrane region" description="Helical" evidence="1">
    <location>
        <begin position="111"/>
        <end position="129"/>
    </location>
</feature>
<feature type="transmembrane region" description="Helical" evidence="1">
    <location>
        <begin position="12"/>
        <end position="32"/>
    </location>
</feature>